<keyword evidence="2" id="KW-1133">Transmembrane helix</keyword>
<gene>
    <name evidence="3" type="ORF">EA472_16020</name>
</gene>
<feature type="compositionally biased region" description="Low complexity" evidence="1">
    <location>
        <begin position="27"/>
        <end position="51"/>
    </location>
</feature>
<dbReference type="AlphaFoldDB" id="A0A3N6ME14"/>
<protein>
    <submittedName>
        <fullName evidence="3">Uncharacterized protein</fullName>
    </submittedName>
</protein>
<feature type="region of interest" description="Disordered" evidence="1">
    <location>
        <begin position="1"/>
        <end position="63"/>
    </location>
</feature>
<sequence length="175" mass="17641">MVSGEDERASDGAGEADVSDVADRDVGSGSDPVDGDGRASNAADGGASSAAERPGDSATVDDGRGTARLESRLAAVRTNPRVRRPAFALAAVVGLGLAWVHWLGLVCGGALVGLLSPSLRRGVVAALGFGVLVLVVFFLRIGPVALVIEMRPIVFVTVASAFALPALGALLRGVL</sequence>
<comment type="caution">
    <text evidence="3">The sequence shown here is derived from an EMBL/GenBank/DDBJ whole genome shotgun (WGS) entry which is preliminary data.</text>
</comment>
<name>A0A3N6ME14_NATCH</name>
<keyword evidence="2" id="KW-0812">Transmembrane</keyword>
<evidence type="ECO:0000256" key="1">
    <source>
        <dbReference type="SAM" id="MobiDB-lite"/>
    </source>
</evidence>
<evidence type="ECO:0000313" key="4">
    <source>
        <dbReference type="Proteomes" id="UP000281431"/>
    </source>
</evidence>
<feature type="compositionally biased region" description="Basic and acidic residues" evidence="1">
    <location>
        <begin position="1"/>
        <end position="10"/>
    </location>
</feature>
<accession>A0A3N6ME14</accession>
<organism evidence="3 4">
    <name type="scientific">Natrarchaeobius chitinivorans</name>
    <dbReference type="NCBI Taxonomy" id="1679083"/>
    <lineage>
        <taxon>Archaea</taxon>
        <taxon>Methanobacteriati</taxon>
        <taxon>Methanobacteriota</taxon>
        <taxon>Stenosarchaea group</taxon>
        <taxon>Halobacteria</taxon>
        <taxon>Halobacteriales</taxon>
        <taxon>Natrialbaceae</taxon>
        <taxon>Natrarchaeobius</taxon>
    </lineage>
</organism>
<dbReference type="Proteomes" id="UP000281431">
    <property type="component" value="Unassembled WGS sequence"/>
</dbReference>
<evidence type="ECO:0000313" key="3">
    <source>
        <dbReference type="EMBL" id="RQG99044.1"/>
    </source>
</evidence>
<keyword evidence="2" id="KW-0472">Membrane</keyword>
<dbReference type="EMBL" id="REFZ01000011">
    <property type="protein sequence ID" value="RQG99044.1"/>
    <property type="molecule type" value="Genomic_DNA"/>
</dbReference>
<keyword evidence="4" id="KW-1185">Reference proteome</keyword>
<feature type="transmembrane region" description="Helical" evidence="2">
    <location>
        <begin position="122"/>
        <end position="141"/>
    </location>
</feature>
<feature type="transmembrane region" description="Helical" evidence="2">
    <location>
        <begin position="153"/>
        <end position="171"/>
    </location>
</feature>
<feature type="transmembrane region" description="Helical" evidence="2">
    <location>
        <begin position="87"/>
        <end position="116"/>
    </location>
</feature>
<reference evidence="3 4" key="1">
    <citation type="submission" date="2018-10" db="EMBL/GenBank/DDBJ databases">
        <title>Natrarchaeobius chitinivorans gen. nov., sp. nov., and Natrarchaeobius haloalkaliphilus sp. nov., alkaliphilic, chitin-utilizing haloarchaea from hypersaline alkaline lakes.</title>
        <authorList>
            <person name="Sorokin D.Y."/>
            <person name="Elcheninov A.G."/>
            <person name="Kostrikina N.A."/>
            <person name="Bale N.J."/>
            <person name="Sinninghe Damste J.S."/>
            <person name="Khijniak T.V."/>
            <person name="Kublanov I.V."/>
            <person name="Toshchakov S.V."/>
        </authorList>
    </citation>
    <scope>NUCLEOTIDE SEQUENCE [LARGE SCALE GENOMIC DNA]</scope>
    <source>
        <strain evidence="3 4">AArcht7</strain>
    </source>
</reference>
<proteinExistence type="predicted"/>
<evidence type="ECO:0000256" key="2">
    <source>
        <dbReference type="SAM" id="Phobius"/>
    </source>
</evidence>